<dbReference type="EMBL" id="VITW01000018">
    <property type="protein sequence ID" value="TWB66136.1"/>
    <property type="molecule type" value="Genomic_DNA"/>
</dbReference>
<name>A0A560J4V6_9BRAD</name>
<comment type="caution">
    <text evidence="1">The sequence shown here is derived from an EMBL/GenBank/DDBJ whole genome shotgun (WGS) entry which is preliminary data.</text>
</comment>
<keyword evidence="2" id="KW-1185">Reference proteome</keyword>
<dbReference type="AlphaFoldDB" id="A0A560J4V6"/>
<evidence type="ECO:0000313" key="2">
    <source>
        <dbReference type="Proteomes" id="UP000315914"/>
    </source>
</evidence>
<organism evidence="1 2">
    <name type="scientific">Bradyrhizobium sacchari</name>
    <dbReference type="NCBI Taxonomy" id="1399419"/>
    <lineage>
        <taxon>Bacteria</taxon>
        <taxon>Pseudomonadati</taxon>
        <taxon>Pseudomonadota</taxon>
        <taxon>Alphaproteobacteria</taxon>
        <taxon>Hyphomicrobiales</taxon>
        <taxon>Nitrobacteraceae</taxon>
        <taxon>Bradyrhizobium</taxon>
    </lineage>
</organism>
<sequence>MANELTRAGLAIVSQKKATDGLMHIQLCGSMTGSVNAYEIASSDFQNALDLGFSYLITSQTAPSRWSERIL</sequence>
<accession>A0A560J4V6</accession>
<evidence type="ECO:0000313" key="1">
    <source>
        <dbReference type="EMBL" id="TWB66136.1"/>
    </source>
</evidence>
<reference evidence="1 2" key="1">
    <citation type="submission" date="2019-06" db="EMBL/GenBank/DDBJ databases">
        <title>Genomic Encyclopedia of Type Strains, Phase IV (KMG-V): Genome sequencing to study the core and pangenomes of soil and plant-associated prokaryotes.</title>
        <authorList>
            <person name="Whitman W."/>
        </authorList>
    </citation>
    <scope>NUCLEOTIDE SEQUENCE [LARGE SCALE GENOMIC DNA]</scope>
    <source>
        <strain evidence="1 2">BR 10556</strain>
    </source>
</reference>
<dbReference type="RefSeq" id="WP_080138305.1">
    <property type="nucleotide sequence ID" value="NZ_LWIG01000028.1"/>
</dbReference>
<dbReference type="OrthoDB" id="5294333at2"/>
<protein>
    <submittedName>
        <fullName evidence="1">Uncharacterized protein</fullName>
    </submittedName>
</protein>
<gene>
    <name evidence="1" type="ORF">FBZ95_11811</name>
</gene>
<proteinExistence type="predicted"/>
<dbReference type="Proteomes" id="UP000315914">
    <property type="component" value="Unassembled WGS sequence"/>
</dbReference>